<dbReference type="AlphaFoldDB" id="A0A3A2ZRP6"/>
<reference evidence="5" key="1">
    <citation type="submission" date="2017-02" db="EMBL/GenBank/DDBJ databases">
        <authorList>
            <person name="Tafer H."/>
            <person name="Lopandic K."/>
        </authorList>
    </citation>
    <scope>NUCLEOTIDE SEQUENCE [LARGE SCALE GENOMIC DNA]</scope>
    <source>
        <strain evidence="5">CBS 366.77</strain>
    </source>
</reference>
<organism evidence="4 5">
    <name type="scientific">Aspergillus sclerotialis</name>
    <dbReference type="NCBI Taxonomy" id="2070753"/>
    <lineage>
        <taxon>Eukaryota</taxon>
        <taxon>Fungi</taxon>
        <taxon>Dikarya</taxon>
        <taxon>Ascomycota</taxon>
        <taxon>Pezizomycotina</taxon>
        <taxon>Eurotiomycetes</taxon>
        <taxon>Eurotiomycetidae</taxon>
        <taxon>Eurotiales</taxon>
        <taxon>Aspergillaceae</taxon>
        <taxon>Aspergillus</taxon>
        <taxon>Aspergillus subgen. Polypaecilum</taxon>
    </lineage>
</organism>
<keyword evidence="5" id="KW-1185">Reference proteome</keyword>
<dbReference type="InterPro" id="IPR020843">
    <property type="entry name" value="ER"/>
</dbReference>
<keyword evidence="2" id="KW-0560">Oxidoreductase</keyword>
<dbReference type="InterPro" id="IPR047122">
    <property type="entry name" value="Trans-enoyl_RdTase-like"/>
</dbReference>
<evidence type="ECO:0000256" key="2">
    <source>
        <dbReference type="ARBA" id="ARBA00023002"/>
    </source>
</evidence>
<proteinExistence type="inferred from homology"/>
<feature type="domain" description="Enoyl reductase (ER)" evidence="3">
    <location>
        <begin position="9"/>
        <end position="335"/>
    </location>
</feature>
<dbReference type="GO" id="GO:0016651">
    <property type="term" value="F:oxidoreductase activity, acting on NAD(P)H"/>
    <property type="evidence" value="ECO:0007669"/>
    <property type="project" value="InterPro"/>
</dbReference>
<accession>A0A3A2ZRP6</accession>
<dbReference type="CDD" id="cd08249">
    <property type="entry name" value="enoyl_reductase_like"/>
    <property type="match status" value="1"/>
</dbReference>
<dbReference type="Gene3D" id="3.40.50.720">
    <property type="entry name" value="NAD(P)-binding Rossmann-like Domain"/>
    <property type="match status" value="1"/>
</dbReference>
<sequence length="345" mass="37230">MKEALIDRTISVTIHDTPIPTPEANQVLIRVVVSGSNPKDWKLPKLAASDEPPKNQGDDIAGYVESVGPEVTAFKKGDKVAAFHQINTPHGSYAEYAIAWEHTTFHVPERTSFEEAATLPLASMTAALGMYQWLELPLPWNPALKQIPLVVYGGATAVGAFAIKFAMLSNIHPIIAVAGKGIPFVETLLDKSKGDIVLDYREGDTVLRQKIKQAAGGQQILYAYDAVSEKGSYENIFAVLDKGGIFTHVLPISAHKPDGIEGRFTYVSSVHVAHKGHQLGDPDFGAALFHFMGRGLAKGWFKGHPYEVRKGGLNGVEGLLKDLEAGKASAVKYVVRIGDTPGLKG</sequence>
<dbReference type="Proteomes" id="UP000266188">
    <property type="component" value="Unassembled WGS sequence"/>
</dbReference>
<dbReference type="OrthoDB" id="3233595at2759"/>
<evidence type="ECO:0000259" key="3">
    <source>
        <dbReference type="SMART" id="SM00829"/>
    </source>
</evidence>
<comment type="caution">
    <text evidence="4">The sequence shown here is derived from an EMBL/GenBank/DDBJ whole genome shotgun (WGS) entry which is preliminary data.</text>
</comment>
<dbReference type="Pfam" id="PF08240">
    <property type="entry name" value="ADH_N"/>
    <property type="match status" value="1"/>
</dbReference>
<dbReference type="InterPro" id="IPR011032">
    <property type="entry name" value="GroES-like_sf"/>
</dbReference>
<dbReference type="SMART" id="SM00829">
    <property type="entry name" value="PKS_ER"/>
    <property type="match status" value="1"/>
</dbReference>
<dbReference type="PANTHER" id="PTHR45348">
    <property type="entry name" value="HYPOTHETICAL OXIDOREDUCTASE (EUROFUNG)"/>
    <property type="match status" value="1"/>
</dbReference>
<dbReference type="SUPFAM" id="SSF50129">
    <property type="entry name" value="GroES-like"/>
    <property type="match status" value="1"/>
</dbReference>
<dbReference type="STRING" id="2070753.A0A3A2ZRP6"/>
<name>A0A3A2ZRP6_9EURO</name>
<dbReference type="PANTHER" id="PTHR45348:SF5">
    <property type="entry name" value="OXIDOREDUCTASE, PUTATIVE (AFU_ORTHOLOGUE AFUA_8G01420)-RELATED"/>
    <property type="match status" value="1"/>
</dbReference>
<comment type="similarity">
    <text evidence="1">Belongs to the zinc-containing alcohol dehydrogenase family.</text>
</comment>
<dbReference type="SUPFAM" id="SSF51735">
    <property type="entry name" value="NAD(P)-binding Rossmann-fold domains"/>
    <property type="match status" value="1"/>
</dbReference>
<gene>
    <name evidence="4" type="ORF">PHISCL_02271</name>
</gene>
<evidence type="ECO:0000256" key="1">
    <source>
        <dbReference type="ARBA" id="ARBA00008072"/>
    </source>
</evidence>
<dbReference type="InterPro" id="IPR036291">
    <property type="entry name" value="NAD(P)-bd_dom_sf"/>
</dbReference>
<dbReference type="Gene3D" id="3.90.180.10">
    <property type="entry name" value="Medium-chain alcohol dehydrogenases, catalytic domain"/>
    <property type="match status" value="1"/>
</dbReference>
<dbReference type="InterPro" id="IPR013154">
    <property type="entry name" value="ADH-like_N"/>
</dbReference>
<protein>
    <submittedName>
        <fullName evidence="4">Alcohol dehydrogenase GroES-like domain protein</fullName>
    </submittedName>
</protein>
<dbReference type="EMBL" id="MVGC01000049">
    <property type="protein sequence ID" value="RJE25380.1"/>
    <property type="molecule type" value="Genomic_DNA"/>
</dbReference>
<evidence type="ECO:0000313" key="4">
    <source>
        <dbReference type="EMBL" id="RJE25380.1"/>
    </source>
</evidence>
<evidence type="ECO:0000313" key="5">
    <source>
        <dbReference type="Proteomes" id="UP000266188"/>
    </source>
</evidence>